<evidence type="ECO:0000313" key="6">
    <source>
        <dbReference type="Proteomes" id="UP001236723"/>
    </source>
</evidence>
<reference evidence="5 6" key="1">
    <citation type="submission" date="2023-07" db="EMBL/GenBank/DDBJ databases">
        <title>Genomic Encyclopedia of Type Strains, Phase IV (KMG-IV): sequencing the most valuable type-strain genomes for metagenomic binning, comparative biology and taxonomic classification.</title>
        <authorList>
            <person name="Goeker M."/>
        </authorList>
    </citation>
    <scope>NUCLEOTIDE SEQUENCE [LARGE SCALE GENOMIC DNA]</scope>
    <source>
        <strain evidence="5 6">DSM 15448</strain>
    </source>
</reference>
<evidence type="ECO:0000256" key="1">
    <source>
        <dbReference type="ARBA" id="ARBA00022741"/>
    </source>
</evidence>
<gene>
    <name evidence="5" type="ORF">J2R98_001897</name>
</gene>
<dbReference type="SMART" id="SM00796">
    <property type="entry name" value="AHS1"/>
    <property type="match status" value="1"/>
</dbReference>
<evidence type="ECO:0000256" key="3">
    <source>
        <dbReference type="ARBA" id="ARBA00022840"/>
    </source>
</evidence>
<dbReference type="Gene3D" id="3.30.1360.40">
    <property type="match status" value="1"/>
</dbReference>
<keyword evidence="6" id="KW-1185">Reference proteome</keyword>
<dbReference type="InterPro" id="IPR003833">
    <property type="entry name" value="CT_C_D"/>
</dbReference>
<name>A0ABU0DUT9_9BACI</name>
<accession>A0ABU0DUT9</accession>
<dbReference type="NCBIfam" id="TIGR00370">
    <property type="entry name" value="5-oxoprolinase subunit PxpB"/>
    <property type="match status" value="1"/>
</dbReference>
<dbReference type="RefSeq" id="WP_307068306.1">
    <property type="nucleotide sequence ID" value="NZ_JAUSUP010000005.1"/>
</dbReference>
<comment type="caution">
    <text evidence="5">The sequence shown here is derived from an EMBL/GenBank/DDBJ whole genome shotgun (WGS) entry which is preliminary data.</text>
</comment>
<dbReference type="Proteomes" id="UP001236723">
    <property type="component" value="Unassembled WGS sequence"/>
</dbReference>
<dbReference type="InterPro" id="IPR010016">
    <property type="entry name" value="PxpB"/>
</dbReference>
<keyword evidence="3" id="KW-0067">ATP-binding</keyword>
<evidence type="ECO:0000313" key="5">
    <source>
        <dbReference type="EMBL" id="MDQ0352063.1"/>
    </source>
</evidence>
<dbReference type="Pfam" id="PF02682">
    <property type="entry name" value="CT_C_D"/>
    <property type="match status" value="1"/>
</dbReference>
<evidence type="ECO:0000259" key="4">
    <source>
        <dbReference type="SMART" id="SM00796"/>
    </source>
</evidence>
<sequence>MNYSLHPLGNQALIISFGAEISRSLHEQVVATYKSLQRARISFVTDLVPTYRSVAVYYNWRTVSYFEVEQCIQDVLKTVQLEESLSEKKVINLPVCYQDEFAPDLQSLADYHKMTTEEVVKRHSEPNYLVYMVGFLPGFPYLGGLNDKLETPRLQTPRAEVPRGSVGIAGKQTGVYPVSSPGGWHIIGNTPIELFNVKRGQPALFEIGDQLKFFSVSRSEYDWIKDKGCVEDFVQVRGNKFED</sequence>
<dbReference type="SUPFAM" id="SSF50891">
    <property type="entry name" value="Cyclophilin-like"/>
    <property type="match status" value="1"/>
</dbReference>
<keyword evidence="2" id="KW-0378">Hydrolase</keyword>
<evidence type="ECO:0000256" key="2">
    <source>
        <dbReference type="ARBA" id="ARBA00022801"/>
    </source>
</evidence>
<protein>
    <submittedName>
        <fullName evidence="5">Inhibitor of KinA</fullName>
    </submittedName>
</protein>
<feature type="domain" description="Carboxyltransferase" evidence="4">
    <location>
        <begin position="3"/>
        <end position="205"/>
    </location>
</feature>
<keyword evidence="1" id="KW-0547">Nucleotide-binding</keyword>
<dbReference type="EMBL" id="JAUSUP010000005">
    <property type="protein sequence ID" value="MDQ0352063.1"/>
    <property type="molecule type" value="Genomic_DNA"/>
</dbReference>
<dbReference type="SUPFAM" id="SSF160467">
    <property type="entry name" value="PH0987 N-terminal domain-like"/>
    <property type="match status" value="1"/>
</dbReference>
<dbReference type="PANTHER" id="PTHR34698">
    <property type="entry name" value="5-OXOPROLINASE SUBUNIT B"/>
    <property type="match status" value="1"/>
</dbReference>
<dbReference type="PANTHER" id="PTHR34698:SF2">
    <property type="entry name" value="5-OXOPROLINASE SUBUNIT B"/>
    <property type="match status" value="1"/>
</dbReference>
<proteinExistence type="predicted"/>
<dbReference type="Gene3D" id="2.40.100.10">
    <property type="entry name" value="Cyclophilin-like"/>
    <property type="match status" value="1"/>
</dbReference>
<organism evidence="5 6">
    <name type="scientific">Alkalibacillus filiformis</name>
    <dbReference type="NCBI Taxonomy" id="200990"/>
    <lineage>
        <taxon>Bacteria</taxon>
        <taxon>Bacillati</taxon>
        <taxon>Bacillota</taxon>
        <taxon>Bacilli</taxon>
        <taxon>Bacillales</taxon>
        <taxon>Bacillaceae</taxon>
        <taxon>Alkalibacillus</taxon>
    </lineage>
</organism>
<dbReference type="InterPro" id="IPR029000">
    <property type="entry name" value="Cyclophilin-like_dom_sf"/>
</dbReference>